<reference evidence="3" key="2">
    <citation type="submission" date="2020-09" db="EMBL/GenBank/DDBJ databases">
        <authorList>
            <person name="Sun Q."/>
            <person name="Zhou Y."/>
        </authorList>
    </citation>
    <scope>NUCLEOTIDE SEQUENCE</scope>
    <source>
        <strain evidence="3">CGMCC 1.15178</strain>
    </source>
</reference>
<dbReference type="Proteomes" id="UP000612456">
    <property type="component" value="Unassembled WGS sequence"/>
</dbReference>
<evidence type="ECO:0000259" key="2">
    <source>
        <dbReference type="Pfam" id="PF03869"/>
    </source>
</evidence>
<dbReference type="GO" id="GO:0006355">
    <property type="term" value="P:regulation of DNA-templated transcription"/>
    <property type="evidence" value="ECO:0007669"/>
    <property type="project" value="InterPro"/>
</dbReference>
<proteinExistence type="predicted"/>
<dbReference type="Pfam" id="PF03869">
    <property type="entry name" value="Arc"/>
    <property type="match status" value="1"/>
</dbReference>
<dbReference type="AlphaFoldDB" id="A0A917E520"/>
<evidence type="ECO:0000256" key="1">
    <source>
        <dbReference type="SAM" id="MobiDB-lite"/>
    </source>
</evidence>
<evidence type="ECO:0000313" key="3">
    <source>
        <dbReference type="EMBL" id="GGE01919.1"/>
    </source>
</evidence>
<dbReference type="InterPro" id="IPR010985">
    <property type="entry name" value="Ribbon_hlx_hlx"/>
</dbReference>
<dbReference type="InterPro" id="IPR005569">
    <property type="entry name" value="Arc_DNA-bd_dom"/>
</dbReference>
<dbReference type="RefSeq" id="WP_189000804.1">
    <property type="nucleotide sequence ID" value="NZ_BMHP01000017.1"/>
</dbReference>
<dbReference type="SUPFAM" id="SSF47598">
    <property type="entry name" value="Ribbon-helix-helix"/>
    <property type="match status" value="1"/>
</dbReference>
<dbReference type="EMBL" id="BMHP01000017">
    <property type="protein sequence ID" value="GGE01919.1"/>
    <property type="molecule type" value="Genomic_DNA"/>
</dbReference>
<reference evidence="3" key="1">
    <citation type="journal article" date="2014" name="Int. J. Syst. Evol. Microbiol.">
        <title>Complete genome sequence of Corynebacterium casei LMG S-19264T (=DSM 44701T), isolated from a smear-ripened cheese.</title>
        <authorList>
            <consortium name="US DOE Joint Genome Institute (JGI-PGF)"/>
            <person name="Walter F."/>
            <person name="Albersmeier A."/>
            <person name="Kalinowski J."/>
            <person name="Ruckert C."/>
        </authorList>
    </citation>
    <scope>NUCLEOTIDE SEQUENCE</scope>
    <source>
        <strain evidence="3">CGMCC 1.15178</strain>
    </source>
</reference>
<keyword evidence="4" id="KW-1185">Reference proteome</keyword>
<accession>A0A917E520</accession>
<dbReference type="GO" id="GO:0003677">
    <property type="term" value="F:DNA binding"/>
    <property type="evidence" value="ECO:0007669"/>
    <property type="project" value="InterPro"/>
</dbReference>
<protein>
    <recommendedName>
        <fullName evidence="2">Arc-like DNA binding domain-containing protein</fullName>
    </recommendedName>
</protein>
<organism evidence="3 4">
    <name type="scientific">Paenibacillus nasutitermitis</name>
    <dbReference type="NCBI Taxonomy" id="1652958"/>
    <lineage>
        <taxon>Bacteria</taxon>
        <taxon>Bacillati</taxon>
        <taxon>Bacillota</taxon>
        <taxon>Bacilli</taxon>
        <taxon>Bacillales</taxon>
        <taxon>Paenibacillaceae</taxon>
        <taxon>Paenibacillus</taxon>
    </lineage>
</organism>
<feature type="region of interest" description="Disordered" evidence="1">
    <location>
        <begin position="49"/>
        <end position="70"/>
    </location>
</feature>
<dbReference type="InterPro" id="IPR013321">
    <property type="entry name" value="Arc_rbn_hlx_hlx"/>
</dbReference>
<sequence length="70" mass="8140">MAKERKAFPLRLDVELHQALEKWAADEFRSVNAHIEFLLRDALRKAGRLKRIAPPQTPEEEQDTNETKDA</sequence>
<dbReference type="Gene3D" id="1.10.1220.10">
    <property type="entry name" value="Met repressor-like"/>
    <property type="match status" value="1"/>
</dbReference>
<evidence type="ECO:0000313" key="4">
    <source>
        <dbReference type="Proteomes" id="UP000612456"/>
    </source>
</evidence>
<comment type="caution">
    <text evidence="3">The sequence shown here is derived from an EMBL/GenBank/DDBJ whole genome shotgun (WGS) entry which is preliminary data.</text>
</comment>
<gene>
    <name evidence="3" type="ORF">GCM10010911_71150</name>
</gene>
<feature type="domain" description="Arc-like DNA binding" evidence="2">
    <location>
        <begin position="6"/>
        <end position="50"/>
    </location>
</feature>
<name>A0A917E520_9BACL</name>